<dbReference type="InterPro" id="IPR048447">
    <property type="entry name" value="DUF1980_C"/>
</dbReference>
<dbReference type="PANTHER" id="PTHR40047:SF1">
    <property type="entry name" value="UPF0703 PROTEIN YCGQ"/>
    <property type="match status" value="1"/>
</dbReference>
<name>A0ABU6PZM0_9BACL</name>
<dbReference type="PANTHER" id="PTHR40047">
    <property type="entry name" value="UPF0703 PROTEIN YCGQ"/>
    <property type="match status" value="1"/>
</dbReference>
<evidence type="ECO:0000313" key="5">
    <source>
        <dbReference type="Proteomes" id="UP001343257"/>
    </source>
</evidence>
<keyword evidence="5" id="KW-1185">Reference proteome</keyword>
<dbReference type="NCBIfam" id="TIGR03943">
    <property type="entry name" value="TIGR03943 family putative permease subunit"/>
    <property type="match status" value="1"/>
</dbReference>
<feature type="domain" description="DUF1980" evidence="2">
    <location>
        <begin position="12"/>
        <end position="138"/>
    </location>
</feature>
<evidence type="ECO:0000259" key="3">
    <source>
        <dbReference type="Pfam" id="PF21537"/>
    </source>
</evidence>
<dbReference type="EMBL" id="JARTLD010000054">
    <property type="protein sequence ID" value="MED5019752.1"/>
    <property type="molecule type" value="Genomic_DNA"/>
</dbReference>
<comment type="caution">
    <text evidence="4">The sequence shown here is derived from an EMBL/GenBank/DDBJ whole genome shotgun (WGS) entry which is preliminary data.</text>
</comment>
<reference evidence="4 5" key="1">
    <citation type="submission" date="2023-03" db="EMBL/GenBank/DDBJ databases">
        <title>Bacillus Genome Sequencing.</title>
        <authorList>
            <person name="Dunlap C."/>
        </authorList>
    </citation>
    <scope>NUCLEOTIDE SEQUENCE [LARGE SCALE GENOMIC DNA]</scope>
    <source>
        <strain evidence="4 5">NRS-52</strain>
    </source>
</reference>
<keyword evidence="1" id="KW-0812">Transmembrane</keyword>
<dbReference type="InterPro" id="IPR048493">
    <property type="entry name" value="DUF1980_N"/>
</dbReference>
<dbReference type="InterPro" id="IPR015402">
    <property type="entry name" value="DUF1980"/>
</dbReference>
<feature type="transmembrane region" description="Helical" evidence="1">
    <location>
        <begin position="47"/>
        <end position="64"/>
    </location>
</feature>
<feature type="transmembrane region" description="Helical" evidence="1">
    <location>
        <begin position="106"/>
        <end position="123"/>
    </location>
</feature>
<keyword evidence="1" id="KW-1133">Transmembrane helix</keyword>
<evidence type="ECO:0000313" key="4">
    <source>
        <dbReference type="EMBL" id="MED5019752.1"/>
    </source>
</evidence>
<organism evidence="4 5">
    <name type="scientific">Paenibacillus chibensis</name>
    <dbReference type="NCBI Taxonomy" id="59846"/>
    <lineage>
        <taxon>Bacteria</taxon>
        <taxon>Bacillati</taxon>
        <taxon>Bacillota</taxon>
        <taxon>Bacilli</taxon>
        <taxon>Bacillales</taxon>
        <taxon>Paenibacillaceae</taxon>
        <taxon>Paenibacillus</taxon>
    </lineage>
</organism>
<evidence type="ECO:0000256" key="1">
    <source>
        <dbReference type="SAM" id="Phobius"/>
    </source>
</evidence>
<protein>
    <submittedName>
        <fullName evidence="4">TIGR03943 family protein</fullName>
    </submittedName>
</protein>
<dbReference type="Pfam" id="PF21537">
    <property type="entry name" value="DUF1980_C"/>
    <property type="match status" value="1"/>
</dbReference>
<accession>A0ABU6PZM0</accession>
<proteinExistence type="predicted"/>
<evidence type="ECO:0000259" key="2">
    <source>
        <dbReference type="Pfam" id="PF09323"/>
    </source>
</evidence>
<gene>
    <name evidence="4" type="ORF">P9847_20880</name>
</gene>
<dbReference type="InterPro" id="IPR052955">
    <property type="entry name" value="UPF0703_membrane_permease"/>
</dbReference>
<dbReference type="Proteomes" id="UP001343257">
    <property type="component" value="Unassembled WGS sequence"/>
</dbReference>
<sequence length="313" mass="34792">MKNLLPVVHHVLKLLILMGFAGYIAYLTFTGDILLYIAPHLVKNTELAAAGLFLFAVFQLYILIRSRTKEVPAACACGHDSLHHHHHDHDDHGHSHEPSRSLVKNVLMYGLFILPLLLGVLLPNQAFAGSLIKSRGIQVGESAGGSSGIPADLVPLAGTDDPKLKERFKSDKYNRDYAKLGMLLYRQDVIEMKDEWFIEKLQALNAFAGNFEGKTIRIKGFVYREKGLGENQFIIGRMAMTHCIADISPYGIIAETPEAESFADDAWVDITGTIATTTYRDQQVIRIVVSDTEPAAAPTIPYVYPDWDFAKKL</sequence>
<dbReference type="Pfam" id="PF09323">
    <property type="entry name" value="DUF1980"/>
    <property type="match status" value="1"/>
</dbReference>
<dbReference type="RefSeq" id="WP_328280883.1">
    <property type="nucleotide sequence ID" value="NZ_JARTLD010000054.1"/>
</dbReference>
<feature type="domain" description="DUF1980" evidence="3">
    <location>
        <begin position="168"/>
        <end position="305"/>
    </location>
</feature>
<feature type="transmembrane region" description="Helical" evidence="1">
    <location>
        <begin position="12"/>
        <end position="35"/>
    </location>
</feature>
<keyword evidence="1" id="KW-0472">Membrane</keyword>